<comment type="caution">
    <text evidence="8">The sequence shown here is derived from an EMBL/GenBank/DDBJ whole genome shotgun (WGS) entry which is preliminary data.</text>
</comment>
<dbReference type="PANTHER" id="PTHR13023:SF3">
    <property type="entry name" value="SOLUBLE CALCIUM-ACTIVATED NUCLEOTIDASE 1"/>
    <property type="match status" value="1"/>
</dbReference>
<feature type="transmembrane region" description="Helical" evidence="7">
    <location>
        <begin position="45"/>
        <end position="63"/>
    </location>
</feature>
<dbReference type="Gene3D" id="2.120.10.100">
    <property type="entry name" value="Apyrase"/>
    <property type="match status" value="1"/>
</dbReference>
<comment type="cofactor">
    <cofactor evidence="1 6">
        <name>Ca(2+)</name>
        <dbReference type="ChEBI" id="CHEBI:29108"/>
    </cofactor>
</comment>
<reference evidence="8 9" key="1">
    <citation type="submission" date="2020-08" db="EMBL/GenBank/DDBJ databases">
        <authorList>
            <person name="Hejnol A."/>
        </authorList>
    </citation>
    <scope>NUCLEOTIDE SEQUENCE [LARGE SCALE GENOMIC DNA]</scope>
</reference>
<keyword evidence="9" id="KW-1185">Reference proteome</keyword>
<keyword evidence="7" id="KW-1133">Transmembrane helix</keyword>
<dbReference type="GO" id="GO:0045134">
    <property type="term" value="F:UDP phosphatase activity"/>
    <property type="evidence" value="ECO:0007669"/>
    <property type="project" value="TreeGrafter"/>
</dbReference>
<proteinExistence type="inferred from homology"/>
<organism evidence="8 9">
    <name type="scientific">Dimorphilus gyrociliatus</name>
    <dbReference type="NCBI Taxonomy" id="2664684"/>
    <lineage>
        <taxon>Eukaryota</taxon>
        <taxon>Metazoa</taxon>
        <taxon>Spiralia</taxon>
        <taxon>Lophotrochozoa</taxon>
        <taxon>Annelida</taxon>
        <taxon>Polychaeta</taxon>
        <taxon>Polychaeta incertae sedis</taxon>
        <taxon>Dinophilidae</taxon>
        <taxon>Dimorphilus</taxon>
    </lineage>
</organism>
<gene>
    <name evidence="8" type="ORF">DGYR_LOCUS1039</name>
</gene>
<keyword evidence="4 6" id="KW-0106">Calcium</keyword>
<dbReference type="SUPFAM" id="SSF101887">
    <property type="entry name" value="Apyrase"/>
    <property type="match status" value="1"/>
</dbReference>
<evidence type="ECO:0000256" key="2">
    <source>
        <dbReference type="ARBA" id="ARBA00022723"/>
    </source>
</evidence>
<sequence length="398" mass="45686">MTSRTTKNPDVRLNLTVQDWMQAIRKPTPYRVGSSVTLNTNMIRLGIVIAIAFVIFFVVLPVYTNDSCGIDKYSKDLKYNNTYPLSKTITLADGSFRFRIAVVTDLDTESKSINEKSTWYSYYRKGYLIWNPSKNTAKIEWDQETKKLISNVAAKGRSMELSELIVFNGKLYTVDDRTGIVYQISEENQVIPWVILSNGDGKQVQGFKSEWATVKDERLYIGGLGKEWTTQTGQFVNTYPQWIKSIGPNGDIKHLDWSENYNKLREVAGFESPGYMIHESAYWSDIHKKWIFLPRRASKEKYDETLDENRGTNLLFLADEEFKNIHYQRVGPLNPSRGFSSFKFIPGTNNRVIVALKSEERNEKPVASYITIFTITGNVLLAEEPLEGAFKFEGIEFI</sequence>
<feature type="binding site" evidence="6">
    <location>
        <position position="210"/>
    </location>
    <ligand>
        <name>Ca(2+)</name>
        <dbReference type="ChEBI" id="CHEBI:29108"/>
    </ligand>
</feature>
<protein>
    <submittedName>
        <fullName evidence="8">Uncharacterized protein</fullName>
    </submittedName>
</protein>
<evidence type="ECO:0000313" key="8">
    <source>
        <dbReference type="EMBL" id="CAD5111807.1"/>
    </source>
</evidence>
<evidence type="ECO:0000256" key="7">
    <source>
        <dbReference type="SAM" id="Phobius"/>
    </source>
</evidence>
<feature type="binding site" evidence="6">
    <location>
        <position position="163"/>
    </location>
    <ligand>
        <name>Ca(2+)</name>
        <dbReference type="ChEBI" id="CHEBI:29108"/>
    </ligand>
</feature>
<feature type="binding site" evidence="6">
    <location>
        <position position="279"/>
    </location>
    <ligand>
        <name>Ca(2+)</name>
        <dbReference type="ChEBI" id="CHEBI:29108"/>
    </ligand>
</feature>
<dbReference type="GO" id="GO:0005509">
    <property type="term" value="F:calcium ion binding"/>
    <property type="evidence" value="ECO:0007669"/>
    <property type="project" value="InterPro"/>
</dbReference>
<dbReference type="FunFam" id="2.120.10.100:FF:000001">
    <property type="entry name" value="Soluble calcium-activated nucleotidase 1"/>
    <property type="match status" value="1"/>
</dbReference>
<evidence type="ECO:0000256" key="6">
    <source>
        <dbReference type="PIRSR" id="PIRSR609283-1"/>
    </source>
</evidence>
<keyword evidence="3" id="KW-0378">Hydrolase</keyword>
<evidence type="ECO:0000256" key="5">
    <source>
        <dbReference type="ARBA" id="ARBA00025738"/>
    </source>
</evidence>
<dbReference type="GO" id="GO:0004382">
    <property type="term" value="F:GDP phosphatase activity"/>
    <property type="evidence" value="ECO:0007669"/>
    <property type="project" value="TreeGrafter"/>
</dbReference>
<accession>A0A7I8V9B9</accession>
<dbReference type="AlphaFoldDB" id="A0A7I8V9B9"/>
<name>A0A7I8V9B9_9ANNE</name>
<evidence type="ECO:0000256" key="3">
    <source>
        <dbReference type="ARBA" id="ARBA00022801"/>
    </source>
</evidence>
<evidence type="ECO:0000256" key="4">
    <source>
        <dbReference type="ARBA" id="ARBA00022837"/>
    </source>
</evidence>
<evidence type="ECO:0000313" key="9">
    <source>
        <dbReference type="Proteomes" id="UP000549394"/>
    </source>
</evidence>
<dbReference type="GO" id="GO:0030166">
    <property type="term" value="P:proteoglycan biosynthetic process"/>
    <property type="evidence" value="ECO:0007669"/>
    <property type="project" value="TreeGrafter"/>
</dbReference>
<dbReference type="EMBL" id="CAJFCJ010000002">
    <property type="protein sequence ID" value="CAD5111807.1"/>
    <property type="molecule type" value="Genomic_DNA"/>
</dbReference>
<feature type="binding site" evidence="6">
    <location>
        <position position="340"/>
    </location>
    <ligand>
        <name>Ca(2+)</name>
        <dbReference type="ChEBI" id="CHEBI:29108"/>
    </ligand>
</feature>
<dbReference type="InterPro" id="IPR009283">
    <property type="entry name" value="Apyrase"/>
</dbReference>
<dbReference type="Pfam" id="PF06079">
    <property type="entry name" value="Apyrase"/>
    <property type="match status" value="1"/>
</dbReference>
<feature type="binding site" evidence="6">
    <location>
        <position position="393"/>
    </location>
    <ligand>
        <name>Ca(2+)</name>
        <dbReference type="ChEBI" id="CHEBI:29108"/>
    </ligand>
</feature>
<keyword evidence="7" id="KW-0472">Membrane</keyword>
<keyword evidence="7" id="KW-0812">Transmembrane</keyword>
<evidence type="ECO:0000256" key="1">
    <source>
        <dbReference type="ARBA" id="ARBA00001913"/>
    </source>
</evidence>
<feature type="binding site" evidence="6">
    <location>
        <position position="162"/>
    </location>
    <ligand>
        <name>Ca(2+)</name>
        <dbReference type="ChEBI" id="CHEBI:29108"/>
    </ligand>
</feature>
<keyword evidence="2 6" id="KW-0479">Metal-binding</keyword>
<dbReference type="Proteomes" id="UP000549394">
    <property type="component" value="Unassembled WGS sequence"/>
</dbReference>
<dbReference type="PANTHER" id="PTHR13023">
    <property type="entry name" value="APYRASE"/>
    <property type="match status" value="1"/>
</dbReference>
<dbReference type="InterPro" id="IPR036258">
    <property type="entry name" value="Apyrase_sf"/>
</dbReference>
<comment type="similarity">
    <text evidence="5">Belongs to the apyrase family.</text>
</comment>
<dbReference type="OrthoDB" id="25028at2759"/>